<evidence type="ECO:0000256" key="20">
    <source>
        <dbReference type="SAM" id="MobiDB-lite"/>
    </source>
</evidence>
<feature type="transmembrane region" description="Helical" evidence="21">
    <location>
        <begin position="918"/>
        <end position="936"/>
    </location>
</feature>
<keyword evidence="11" id="KW-0630">Potassium</keyword>
<dbReference type="GO" id="GO:0010109">
    <property type="term" value="P:regulation of photosynthesis"/>
    <property type="evidence" value="ECO:0007669"/>
    <property type="project" value="UniProtKB-ARBA"/>
</dbReference>
<feature type="domain" description="RCK N-terminal" evidence="22">
    <location>
        <begin position="1026"/>
        <end position="1143"/>
    </location>
</feature>
<dbReference type="Proteomes" id="UP000241394">
    <property type="component" value="Chromosome LG7"/>
</dbReference>
<evidence type="ECO:0000256" key="6">
    <source>
        <dbReference type="ARBA" id="ARBA00022640"/>
    </source>
</evidence>
<keyword evidence="10" id="KW-0809">Transit peptide</keyword>
<keyword evidence="6" id="KW-0934">Plastid</keyword>
<keyword evidence="7" id="KW-0938">Abscisic acid signaling pathway</keyword>
<keyword evidence="15" id="KW-0406">Ion transport</keyword>
<evidence type="ECO:0000256" key="17">
    <source>
        <dbReference type="ARBA" id="ARBA00047912"/>
    </source>
</evidence>
<keyword evidence="8 21" id="KW-0812">Transmembrane</keyword>
<dbReference type="GO" id="GO:0140899">
    <property type="term" value="P:plastid gene expression"/>
    <property type="evidence" value="ECO:0007669"/>
    <property type="project" value="UniProtKB-ARBA"/>
</dbReference>
<dbReference type="Pfam" id="PF02254">
    <property type="entry name" value="TrkA_N"/>
    <property type="match status" value="1"/>
</dbReference>
<comment type="catalytic activity">
    <reaction evidence="17">
        <text>K(+)(in) + H(+)(out) = K(+)(out) + H(+)(in)</text>
        <dbReference type="Rhea" id="RHEA:29467"/>
        <dbReference type="ChEBI" id="CHEBI:15378"/>
        <dbReference type="ChEBI" id="CHEBI:29103"/>
    </reaction>
</comment>
<evidence type="ECO:0000256" key="1">
    <source>
        <dbReference type="ARBA" id="ARBA00004478"/>
    </source>
</evidence>
<feature type="transmembrane region" description="Helical" evidence="21">
    <location>
        <begin position="730"/>
        <end position="750"/>
    </location>
</feature>
<feature type="compositionally biased region" description="Basic and acidic residues" evidence="20">
    <location>
        <begin position="466"/>
        <end position="494"/>
    </location>
</feature>
<dbReference type="GO" id="GO:0009738">
    <property type="term" value="P:abscisic acid-activated signaling pathway"/>
    <property type="evidence" value="ECO:0007669"/>
    <property type="project" value="UniProtKB-KW"/>
</dbReference>
<feature type="transmembrane region" description="Helical" evidence="21">
    <location>
        <begin position="701"/>
        <end position="724"/>
    </location>
</feature>
<proteinExistence type="inferred from homology"/>
<keyword evidence="24" id="KW-1185">Reference proteome</keyword>
<feature type="transmembrane region" description="Helical" evidence="21">
    <location>
        <begin position="887"/>
        <end position="906"/>
    </location>
</feature>
<feature type="transmembrane region" description="Helical" evidence="21">
    <location>
        <begin position="942"/>
        <end position="966"/>
    </location>
</feature>
<keyword evidence="14 19" id="KW-0175">Coiled coil</keyword>
<evidence type="ECO:0000313" key="24">
    <source>
        <dbReference type="Proteomes" id="UP000241394"/>
    </source>
</evidence>
<dbReference type="Pfam" id="PF00999">
    <property type="entry name" value="Na_H_Exchanger"/>
    <property type="match status" value="1"/>
</dbReference>
<dbReference type="GO" id="GO:2000070">
    <property type="term" value="P:regulation of response to water deprivation"/>
    <property type="evidence" value="ECO:0007669"/>
    <property type="project" value="UniProtKB-ARBA"/>
</dbReference>
<evidence type="ECO:0000256" key="16">
    <source>
        <dbReference type="ARBA" id="ARBA00023136"/>
    </source>
</evidence>
<dbReference type="GO" id="GO:0019722">
    <property type="term" value="P:calcium-mediated signaling"/>
    <property type="evidence" value="ECO:0007669"/>
    <property type="project" value="UniProtKB-ARBA"/>
</dbReference>
<dbReference type="GO" id="GO:0009706">
    <property type="term" value="C:chloroplast inner membrane"/>
    <property type="evidence" value="ECO:0007669"/>
    <property type="project" value="UniProtKB-SubCell"/>
</dbReference>
<feature type="compositionally biased region" description="Polar residues" evidence="20">
    <location>
        <begin position="1204"/>
        <end position="1224"/>
    </location>
</feature>
<evidence type="ECO:0000259" key="22">
    <source>
        <dbReference type="PROSITE" id="PS51201"/>
    </source>
</evidence>
<feature type="transmembrane region" description="Helical" evidence="21">
    <location>
        <begin position="805"/>
        <end position="825"/>
    </location>
</feature>
<feature type="region of interest" description="Disordered" evidence="20">
    <location>
        <begin position="253"/>
        <end position="280"/>
    </location>
</feature>
<dbReference type="FunCoup" id="A0A2R6RCT2">
    <property type="interactions" value="2496"/>
</dbReference>
<reference evidence="24" key="2">
    <citation type="journal article" date="2018" name="BMC Genomics">
        <title>A manually annotated Actinidia chinensis var. chinensis (kiwifruit) genome highlights the challenges associated with draft genomes and gene prediction in plants.</title>
        <authorList>
            <person name="Pilkington S.M."/>
            <person name="Crowhurst R."/>
            <person name="Hilario E."/>
            <person name="Nardozza S."/>
            <person name="Fraser L."/>
            <person name="Peng Y."/>
            <person name="Gunaseelan K."/>
            <person name="Simpson R."/>
            <person name="Tahir J."/>
            <person name="Deroles S.C."/>
            <person name="Templeton K."/>
            <person name="Luo Z."/>
            <person name="Davy M."/>
            <person name="Cheng C."/>
            <person name="McNeilage M."/>
            <person name="Scaglione D."/>
            <person name="Liu Y."/>
            <person name="Zhang Q."/>
            <person name="Datson P."/>
            <person name="De Silva N."/>
            <person name="Gardiner S.E."/>
            <person name="Bassett H."/>
            <person name="Chagne D."/>
            <person name="McCallum J."/>
            <person name="Dzierzon H."/>
            <person name="Deng C."/>
            <person name="Wang Y.Y."/>
            <person name="Barron L."/>
            <person name="Manako K."/>
            <person name="Bowen J."/>
            <person name="Foster T.M."/>
            <person name="Erridge Z.A."/>
            <person name="Tiffin H."/>
            <person name="Waite C.N."/>
            <person name="Davies K.M."/>
            <person name="Grierson E.P."/>
            <person name="Laing W.A."/>
            <person name="Kirk R."/>
            <person name="Chen X."/>
            <person name="Wood M."/>
            <person name="Montefiori M."/>
            <person name="Brummell D.A."/>
            <person name="Schwinn K.E."/>
            <person name="Catanach A."/>
            <person name="Fullerton C."/>
            <person name="Li D."/>
            <person name="Meiyalaghan S."/>
            <person name="Nieuwenhuizen N."/>
            <person name="Read N."/>
            <person name="Prakash R."/>
            <person name="Hunter D."/>
            <person name="Zhang H."/>
            <person name="McKenzie M."/>
            <person name="Knabel M."/>
            <person name="Harris A."/>
            <person name="Allan A.C."/>
            <person name="Gleave A."/>
            <person name="Chen A."/>
            <person name="Janssen B.J."/>
            <person name="Plunkett B."/>
            <person name="Ampomah-Dwamena C."/>
            <person name="Voogd C."/>
            <person name="Leif D."/>
            <person name="Lafferty D."/>
            <person name="Souleyre E.J.F."/>
            <person name="Varkonyi-Gasic E."/>
            <person name="Gambi F."/>
            <person name="Hanley J."/>
            <person name="Yao J.L."/>
            <person name="Cheung J."/>
            <person name="David K.M."/>
            <person name="Warren B."/>
            <person name="Marsh K."/>
            <person name="Snowden K.C."/>
            <person name="Lin-Wang K."/>
            <person name="Brian L."/>
            <person name="Martinez-Sanchez M."/>
            <person name="Wang M."/>
            <person name="Ileperuma N."/>
            <person name="Macnee N."/>
            <person name="Campin R."/>
            <person name="McAtee P."/>
            <person name="Drummond R.S.M."/>
            <person name="Espley R.V."/>
            <person name="Ireland H.S."/>
            <person name="Wu R."/>
            <person name="Atkinson R.G."/>
            <person name="Karunairetnam S."/>
            <person name="Bulley S."/>
            <person name="Chunkath S."/>
            <person name="Hanley Z."/>
            <person name="Storey R."/>
            <person name="Thrimawithana A.H."/>
            <person name="Thomson S."/>
            <person name="David C."/>
            <person name="Testolin R."/>
            <person name="Huang H."/>
            <person name="Hellens R.P."/>
            <person name="Schaffer R.J."/>
        </authorList>
    </citation>
    <scope>NUCLEOTIDE SEQUENCE [LARGE SCALE GENOMIC DNA]</scope>
    <source>
        <strain evidence="24">cv. Red5</strain>
    </source>
</reference>
<keyword evidence="16 21" id="KW-0472">Membrane</keyword>
<dbReference type="InterPro" id="IPR004771">
    <property type="entry name" value="K/H_exchanger"/>
</dbReference>
<dbReference type="GO" id="GO:2000377">
    <property type="term" value="P:regulation of reactive oxygen species metabolic process"/>
    <property type="evidence" value="ECO:0007669"/>
    <property type="project" value="UniProtKB-ARBA"/>
</dbReference>
<organism evidence="23 24">
    <name type="scientific">Actinidia chinensis var. chinensis</name>
    <name type="common">Chinese soft-hair kiwi</name>
    <dbReference type="NCBI Taxonomy" id="1590841"/>
    <lineage>
        <taxon>Eukaryota</taxon>
        <taxon>Viridiplantae</taxon>
        <taxon>Streptophyta</taxon>
        <taxon>Embryophyta</taxon>
        <taxon>Tracheophyta</taxon>
        <taxon>Spermatophyta</taxon>
        <taxon>Magnoliopsida</taxon>
        <taxon>eudicotyledons</taxon>
        <taxon>Gunneridae</taxon>
        <taxon>Pentapetalae</taxon>
        <taxon>asterids</taxon>
        <taxon>Ericales</taxon>
        <taxon>Actinidiaceae</taxon>
        <taxon>Actinidia</taxon>
    </lineage>
</organism>
<feature type="transmembrane region" description="Helical" evidence="21">
    <location>
        <begin position="846"/>
        <end position="875"/>
    </location>
</feature>
<feature type="transmembrane region" description="Helical" evidence="21">
    <location>
        <begin position="762"/>
        <end position="785"/>
    </location>
</feature>
<keyword evidence="5" id="KW-0633">Potassium transport</keyword>
<dbReference type="Gene3D" id="3.40.50.720">
    <property type="entry name" value="NAD(P)-binding Rossmann-like Domain"/>
    <property type="match status" value="1"/>
</dbReference>
<dbReference type="GO" id="GO:2001057">
    <property type="term" value="P:reactive nitrogen species metabolic process"/>
    <property type="evidence" value="ECO:0007669"/>
    <property type="project" value="UniProtKB-ARBA"/>
</dbReference>
<evidence type="ECO:0000313" key="23">
    <source>
        <dbReference type="EMBL" id="PSS26338.1"/>
    </source>
</evidence>
<comment type="similarity">
    <text evidence="18">Belongs to the monovalent cation:proton antiporter 2 (CPA2) transporter (TC 2.A.37) family. KEA (TC 2.A.37.1) subfamily.</text>
</comment>
<accession>A0A2R6RCT2</accession>
<evidence type="ECO:0000256" key="12">
    <source>
        <dbReference type="ARBA" id="ARBA00022989"/>
    </source>
</evidence>
<dbReference type="GO" id="GO:0009744">
    <property type="term" value="P:response to sucrose"/>
    <property type="evidence" value="ECO:0007669"/>
    <property type="project" value="UniProtKB-ARBA"/>
</dbReference>
<comment type="subcellular location">
    <subcellularLocation>
        <location evidence="1">Plastid</location>
        <location evidence="1">Chloroplast inner membrane</location>
        <topology evidence="1">Multi-pass membrane protein</topology>
    </subcellularLocation>
</comment>
<dbReference type="GO" id="GO:0015386">
    <property type="term" value="F:potassium:proton antiporter activity"/>
    <property type="evidence" value="ECO:0007669"/>
    <property type="project" value="UniProtKB-ARBA"/>
</dbReference>
<dbReference type="InterPro" id="IPR036291">
    <property type="entry name" value="NAD(P)-bd_dom_sf"/>
</dbReference>
<dbReference type="NCBIfam" id="TIGR00932">
    <property type="entry name" value="2a37"/>
    <property type="match status" value="1"/>
</dbReference>
<comment type="caution">
    <text evidence="23">The sequence shown here is derived from an EMBL/GenBank/DDBJ whole genome shotgun (WGS) entry which is preliminary data.</text>
</comment>
<feature type="transmembrane region" description="Helical" evidence="21">
    <location>
        <begin position="978"/>
        <end position="997"/>
    </location>
</feature>
<dbReference type="InterPro" id="IPR006153">
    <property type="entry name" value="Cation/H_exchanger_TM"/>
</dbReference>
<dbReference type="GO" id="GO:0080022">
    <property type="term" value="P:primary root development"/>
    <property type="evidence" value="ECO:0007669"/>
    <property type="project" value="UniProtKB-ARBA"/>
</dbReference>
<gene>
    <name evidence="23" type="ORF">CEY00_Acc07634</name>
</gene>
<feature type="region of interest" description="Disordered" evidence="20">
    <location>
        <begin position="441"/>
        <end position="500"/>
    </location>
</feature>
<keyword evidence="12 21" id="KW-1133">Transmembrane helix</keyword>
<dbReference type="GO" id="GO:0042794">
    <property type="term" value="P:plastid rRNA transcription"/>
    <property type="evidence" value="ECO:0007669"/>
    <property type="project" value="UniProtKB-ARBA"/>
</dbReference>
<evidence type="ECO:0000256" key="14">
    <source>
        <dbReference type="ARBA" id="ARBA00023054"/>
    </source>
</evidence>
<dbReference type="PROSITE" id="PS51201">
    <property type="entry name" value="RCK_N"/>
    <property type="match status" value="1"/>
</dbReference>
<dbReference type="Gene3D" id="1.20.1530.20">
    <property type="match status" value="1"/>
</dbReference>
<dbReference type="GO" id="GO:0009646">
    <property type="term" value="P:response to absence of light"/>
    <property type="evidence" value="ECO:0007669"/>
    <property type="project" value="UniProtKB-ARBA"/>
</dbReference>
<evidence type="ECO:0000256" key="2">
    <source>
        <dbReference type="ARBA" id="ARBA00022448"/>
    </source>
</evidence>
<feature type="transmembrane region" description="Helical" evidence="21">
    <location>
        <begin position="646"/>
        <end position="666"/>
    </location>
</feature>
<evidence type="ECO:0000256" key="19">
    <source>
        <dbReference type="SAM" id="Coils"/>
    </source>
</evidence>
<keyword evidence="13" id="KW-0007">Acetylation</keyword>
<dbReference type="OMA" id="YGFSRMM"/>
<feature type="region of interest" description="Disordered" evidence="20">
    <location>
        <begin position="1202"/>
        <end position="1224"/>
    </location>
</feature>
<feature type="compositionally biased region" description="Basic and acidic residues" evidence="20">
    <location>
        <begin position="116"/>
        <end position="132"/>
    </location>
</feature>
<dbReference type="InParanoid" id="A0A2R6RCT2"/>
<dbReference type="FunFam" id="3.40.50.720:FF:000134">
    <property type="entry name" value="K(+) efflux antiporter 2 chloroplastic"/>
    <property type="match status" value="1"/>
</dbReference>
<dbReference type="EMBL" id="NKQK01000007">
    <property type="protein sequence ID" value="PSS26338.1"/>
    <property type="molecule type" value="Genomic_DNA"/>
</dbReference>
<evidence type="ECO:0000256" key="8">
    <source>
        <dbReference type="ARBA" id="ARBA00022692"/>
    </source>
</evidence>
<protein>
    <submittedName>
        <fullName evidence="23">K(+) efflux antiporter 2 like</fullName>
    </submittedName>
</protein>
<dbReference type="GO" id="GO:1900069">
    <property type="term" value="P:regulation of cellular hyperosmotic salinity response"/>
    <property type="evidence" value="ECO:0007669"/>
    <property type="project" value="UniProtKB-ARBA"/>
</dbReference>
<dbReference type="STRING" id="1590841.A0A2R6RCT2"/>
<dbReference type="GO" id="GO:1900140">
    <property type="term" value="P:regulation of seedling development"/>
    <property type="evidence" value="ECO:0007669"/>
    <property type="project" value="UniProtKB-ARBA"/>
</dbReference>
<evidence type="ECO:0000256" key="18">
    <source>
        <dbReference type="ARBA" id="ARBA00061484"/>
    </source>
</evidence>
<dbReference type="Gramene" id="PSS26338">
    <property type="protein sequence ID" value="PSS26338"/>
    <property type="gene ID" value="CEY00_Acc07634"/>
</dbReference>
<feature type="coiled-coil region" evidence="19">
    <location>
        <begin position="288"/>
        <end position="336"/>
    </location>
</feature>
<reference evidence="23 24" key="1">
    <citation type="submission" date="2017-07" db="EMBL/GenBank/DDBJ databases">
        <title>An improved, manually edited Actinidia chinensis var. chinensis (kiwifruit) genome highlights the challenges associated with draft genomes and gene prediction in plants.</title>
        <authorList>
            <person name="Pilkington S."/>
            <person name="Crowhurst R."/>
            <person name="Hilario E."/>
            <person name="Nardozza S."/>
            <person name="Fraser L."/>
            <person name="Peng Y."/>
            <person name="Gunaseelan K."/>
            <person name="Simpson R."/>
            <person name="Tahir J."/>
            <person name="Deroles S."/>
            <person name="Templeton K."/>
            <person name="Luo Z."/>
            <person name="Davy M."/>
            <person name="Cheng C."/>
            <person name="Mcneilage M."/>
            <person name="Scaglione D."/>
            <person name="Liu Y."/>
            <person name="Zhang Q."/>
            <person name="Datson P."/>
            <person name="De Silva N."/>
            <person name="Gardiner S."/>
            <person name="Bassett H."/>
            <person name="Chagne D."/>
            <person name="Mccallum J."/>
            <person name="Dzierzon H."/>
            <person name="Deng C."/>
            <person name="Wang Y.-Y."/>
            <person name="Barron N."/>
            <person name="Manako K."/>
            <person name="Bowen J."/>
            <person name="Foster T."/>
            <person name="Erridge Z."/>
            <person name="Tiffin H."/>
            <person name="Waite C."/>
            <person name="Davies K."/>
            <person name="Grierson E."/>
            <person name="Laing W."/>
            <person name="Kirk R."/>
            <person name="Chen X."/>
            <person name="Wood M."/>
            <person name="Montefiori M."/>
            <person name="Brummell D."/>
            <person name="Schwinn K."/>
            <person name="Catanach A."/>
            <person name="Fullerton C."/>
            <person name="Li D."/>
            <person name="Meiyalaghan S."/>
            <person name="Nieuwenhuizen N."/>
            <person name="Read N."/>
            <person name="Prakash R."/>
            <person name="Hunter D."/>
            <person name="Zhang H."/>
            <person name="Mckenzie M."/>
            <person name="Knabel M."/>
            <person name="Harris A."/>
            <person name="Allan A."/>
            <person name="Chen A."/>
            <person name="Janssen B."/>
            <person name="Plunkett B."/>
            <person name="Dwamena C."/>
            <person name="Voogd C."/>
            <person name="Leif D."/>
            <person name="Lafferty D."/>
            <person name="Souleyre E."/>
            <person name="Varkonyi-Gasic E."/>
            <person name="Gambi F."/>
            <person name="Hanley J."/>
            <person name="Yao J.-L."/>
            <person name="Cheung J."/>
            <person name="David K."/>
            <person name="Warren B."/>
            <person name="Marsh K."/>
            <person name="Snowden K."/>
            <person name="Lin-Wang K."/>
            <person name="Brian L."/>
            <person name="Martinez-Sanchez M."/>
            <person name="Wang M."/>
            <person name="Ileperuma N."/>
            <person name="Macnee N."/>
            <person name="Campin R."/>
            <person name="Mcatee P."/>
            <person name="Drummond R."/>
            <person name="Espley R."/>
            <person name="Ireland H."/>
            <person name="Wu R."/>
            <person name="Atkinson R."/>
            <person name="Karunairetnam S."/>
            <person name="Bulley S."/>
            <person name="Chunkath S."/>
            <person name="Hanley Z."/>
            <person name="Storey R."/>
            <person name="Thrimawithana A."/>
            <person name="Thomson S."/>
            <person name="David C."/>
            <person name="Testolin R."/>
        </authorList>
    </citation>
    <scope>NUCLEOTIDE SEQUENCE [LARGE SCALE GENOMIC DNA]</scope>
    <source>
        <strain evidence="24">cv. Red5</strain>
        <tissue evidence="23">Young leaf</tissue>
    </source>
</reference>
<keyword evidence="4" id="KW-0150">Chloroplast</keyword>
<evidence type="ECO:0000256" key="13">
    <source>
        <dbReference type="ARBA" id="ARBA00022990"/>
    </source>
</evidence>
<evidence type="ECO:0000256" key="5">
    <source>
        <dbReference type="ARBA" id="ARBA00022538"/>
    </source>
</evidence>
<dbReference type="InterPro" id="IPR003148">
    <property type="entry name" value="RCK_N"/>
</dbReference>
<sequence length="1224" mass="131977">MDFVACSFRQPNMFHGCESTGCRTLDRFNSHLKFKIRGIGCNFLGNPRKLKLKKIGSVNLGVLLKRDLNSHLWGYSSCGPSIGDFVNDFKKLRGVQPWCQGSDSIAYIDGNGRNVESVESHSEESVRGEAHVSPESNGSGEVGEEEDKEGPSLDELRELLQMALKELEVARLNSSMFEEKAQRISEAAIALKDEAANARDNVDSTIDFIQEIANEETVAKEAVQKATMALSLAEARLQLAVDSIEAAKGRKDLLEASRESESGDEGGGEESKSSSKEEEEFFAAHDDIRACHATLENCEGELRRLQSRKEELQKEVDRLNGEAEKAQMNALKAEEDVANIMLLAEQAVAFEIEAAQSVSDAEIALQRAESSLSISHVDDTETIVHQNGSSSQGQFLSEEELVEEGKVNQGDPVDTVVEMEREVPIEGALIIEPLPGIQLDGPGQNFEVPTLSNDSDQENGRLSFESSRDNDIDSEKTKNVAQTKKQELQKDLPRDSSPLNVPKALLKKSSRFFSASFFSLEGSEFTPVSLFNGVIESARKELPKLIVGSLLVGAGVAFYANRAERINQLFLQPDIITTSIDEVSSNAKPLVRQIRTLPNKVKKLMEMLPHQEVNEEEASLFDMLWLLLASVIFVPIFQKIPGGSPVLGYLAAGILIGPYGLSIIRHVHGTKAIAEFGVVFLLFNIGLELSVERLSSMKKYVFGLGTAQVLVTAVVVGLVARFVAGQASPAALVIGNGLALSSTAVVLQVLQERGESTSRHGRATFSVLLFQDLAVVVLLILIPLISPNSSKGGVGFQAIAEALGLAAVKAIIAITAIIAGGRLLLRPIYKQIAENQNAEIFSANTLLVILGTSLLTARAGLSMALGAFLAGLLLAETEFSLQVESDIAPYRGLLLGLFFMTVGMSIDPKLLISNFPAIMGTLGLLICGKTLLVAVVGKLFGISIISAIRVGLLLAPGGEFAFVAFGEAVNQGIMSPQLSSLLFLVVGISMALTPWLAAGGQSIASRFELHDVRSLLPVESETDDLQDHIIICGFGRVGQIIAQLLSERLIPFVALDVRSDRVAVGRTLDLPVYFGDAGSREVLHKVGAERACAAAITLDSPGANYRTVWALSKHFPNVKTFVRAHDIDHGLNLEKAGATAVVPETLEPSLQLAAAVLAQAKLPMSEIASTINEFRSRHLSELAELCEESGSSLGYGYSRMMTKPKSQPLDTSDENQVTEGTLAI</sequence>
<evidence type="ECO:0000256" key="15">
    <source>
        <dbReference type="ARBA" id="ARBA00023065"/>
    </source>
</evidence>
<dbReference type="PANTHER" id="PTHR46157:SF2">
    <property type="entry name" value="K(+) EFFLUX ANTIPORTER 1, CHLOROPLASTIC-RELATED"/>
    <property type="match status" value="1"/>
</dbReference>
<evidence type="ECO:0000256" key="21">
    <source>
        <dbReference type="SAM" id="Phobius"/>
    </source>
</evidence>
<keyword evidence="3" id="KW-0050">Antiport</keyword>
<dbReference type="GO" id="GO:0006885">
    <property type="term" value="P:regulation of pH"/>
    <property type="evidence" value="ECO:0007669"/>
    <property type="project" value="UniProtKB-ARBA"/>
</dbReference>
<dbReference type="OrthoDB" id="4834at2759"/>
<evidence type="ECO:0000256" key="11">
    <source>
        <dbReference type="ARBA" id="ARBA00022958"/>
    </source>
</evidence>
<dbReference type="SUPFAM" id="SSF51735">
    <property type="entry name" value="NAD(P)-binding Rossmann-fold domains"/>
    <property type="match status" value="1"/>
</dbReference>
<dbReference type="PANTHER" id="PTHR46157">
    <property type="entry name" value="K(+) EFFLUX ANTIPORTER 3, CHLOROPLASTIC"/>
    <property type="match status" value="1"/>
</dbReference>
<evidence type="ECO:0000256" key="4">
    <source>
        <dbReference type="ARBA" id="ARBA00022528"/>
    </source>
</evidence>
<feature type="compositionally biased region" description="Basic and acidic residues" evidence="20">
    <location>
        <begin position="269"/>
        <end position="280"/>
    </location>
</feature>
<evidence type="ECO:0000256" key="9">
    <source>
        <dbReference type="ARBA" id="ARBA00022780"/>
    </source>
</evidence>
<name>A0A2R6RCT2_ACTCC</name>
<dbReference type="AlphaFoldDB" id="A0A2R6RCT2"/>
<evidence type="ECO:0000256" key="10">
    <source>
        <dbReference type="ARBA" id="ARBA00022946"/>
    </source>
</evidence>
<keyword evidence="9" id="KW-1001">Plastid inner membrane</keyword>
<feature type="region of interest" description="Disordered" evidence="20">
    <location>
        <begin position="116"/>
        <end position="151"/>
    </location>
</feature>
<dbReference type="InterPro" id="IPR038770">
    <property type="entry name" value="Na+/solute_symporter_sf"/>
</dbReference>
<evidence type="ECO:0000256" key="3">
    <source>
        <dbReference type="ARBA" id="ARBA00022449"/>
    </source>
</evidence>
<evidence type="ECO:0000256" key="7">
    <source>
        <dbReference type="ARBA" id="ARBA00022682"/>
    </source>
</evidence>
<keyword evidence="2" id="KW-0813">Transport</keyword>
<feature type="coiled-coil region" evidence="19">
    <location>
        <begin position="153"/>
        <end position="201"/>
    </location>
</feature>
<dbReference type="FunFam" id="1.20.1530.20:FF:000007">
    <property type="entry name" value="K(+) efflux antiporter 2 chloroplastic"/>
    <property type="match status" value="1"/>
</dbReference>